<sequence length="207" mass="21574">MRRLFLALPASAALLAAACSSAPDESAPEPLAGNWELDTKASRLAFVTIKAGQVVEAHSFGDLSGSVAEDGTASFAVDLASVNTNVDVRDQRMRDILFQVADFPQAKVSAKIDPATLSGLGLGEQSIVPITATLDLHGTKAPIETSLAVTRIAPDKVEVETTSPIILDAANYALGEGLSQLQELAGLPAITAQVPVTFSLVYDKSDD</sequence>
<dbReference type="EMBL" id="CP054856">
    <property type="protein sequence ID" value="QVM85354.1"/>
    <property type="molecule type" value="Genomic_DNA"/>
</dbReference>
<dbReference type="PANTHER" id="PTHR34406:SF1">
    <property type="entry name" value="PROTEIN YCEI"/>
    <property type="match status" value="1"/>
</dbReference>
<dbReference type="RefSeq" id="WP_213500980.1">
    <property type="nucleotide sequence ID" value="NZ_CP054856.1"/>
</dbReference>
<dbReference type="PIRSF" id="PIRSF029811">
    <property type="entry name" value="UCP029811"/>
    <property type="match status" value="1"/>
</dbReference>
<keyword evidence="1" id="KW-0732">Signal</keyword>
<dbReference type="PROSITE" id="PS51257">
    <property type="entry name" value="PROKAR_LIPOPROTEIN"/>
    <property type="match status" value="1"/>
</dbReference>
<dbReference type="InterPro" id="IPR007372">
    <property type="entry name" value="Lipid/polyisoprenoid-bd_YceI"/>
</dbReference>
<dbReference type="SUPFAM" id="SSF101874">
    <property type="entry name" value="YceI-like"/>
    <property type="match status" value="1"/>
</dbReference>
<dbReference type="InterPro" id="IPR036761">
    <property type="entry name" value="TTHA0802/YceI-like_sf"/>
</dbReference>
<dbReference type="Proteomes" id="UP000677126">
    <property type="component" value="Chromosome"/>
</dbReference>
<dbReference type="PANTHER" id="PTHR34406">
    <property type="entry name" value="PROTEIN YCEI"/>
    <property type="match status" value="1"/>
</dbReference>
<reference evidence="3 4" key="1">
    <citation type="journal article" date="2021" name="Int. J. Syst. Evol. Microbiol.">
        <title>Novosphingobium decolorationis sp. nov., an aniline blue-decolourizing bacterium isolated from East Pacific sediment.</title>
        <authorList>
            <person name="Chen X."/>
            <person name="Dong B."/>
            <person name="Chen T."/>
            <person name="Ren N."/>
            <person name="Wang J."/>
            <person name="Xu Y."/>
            <person name="Yang J."/>
            <person name="Zhu S."/>
            <person name="Chen J."/>
        </authorList>
    </citation>
    <scope>NUCLEOTIDE SEQUENCE [LARGE SCALE GENOMIC DNA]</scope>
    <source>
        <strain evidence="3 4">502str22</strain>
    </source>
</reference>
<evidence type="ECO:0000259" key="2">
    <source>
        <dbReference type="SMART" id="SM00867"/>
    </source>
</evidence>
<name>A0ABX8E9U6_9SPHN</name>
<gene>
    <name evidence="3" type="ORF">HT578_18105</name>
</gene>
<evidence type="ECO:0000313" key="3">
    <source>
        <dbReference type="EMBL" id="QVM85354.1"/>
    </source>
</evidence>
<evidence type="ECO:0000256" key="1">
    <source>
        <dbReference type="SAM" id="SignalP"/>
    </source>
</evidence>
<dbReference type="SMART" id="SM00867">
    <property type="entry name" value="YceI"/>
    <property type="match status" value="1"/>
</dbReference>
<feature type="domain" description="Lipid/polyisoprenoid-binding YceI-like" evidence="2">
    <location>
        <begin position="34"/>
        <end position="203"/>
    </location>
</feature>
<dbReference type="InterPro" id="IPR027016">
    <property type="entry name" value="UCP029811"/>
</dbReference>
<dbReference type="Gene3D" id="2.40.128.110">
    <property type="entry name" value="Lipid/polyisoprenoid-binding, YceI-like"/>
    <property type="match status" value="1"/>
</dbReference>
<evidence type="ECO:0000313" key="4">
    <source>
        <dbReference type="Proteomes" id="UP000677126"/>
    </source>
</evidence>
<feature type="chain" id="PRO_5047349159" evidence="1">
    <location>
        <begin position="23"/>
        <end position="207"/>
    </location>
</feature>
<keyword evidence="4" id="KW-1185">Reference proteome</keyword>
<protein>
    <submittedName>
        <fullName evidence="3">YceI family protein</fullName>
    </submittedName>
</protein>
<dbReference type="Pfam" id="PF04264">
    <property type="entry name" value="YceI"/>
    <property type="match status" value="1"/>
</dbReference>
<accession>A0ABX8E9U6</accession>
<proteinExistence type="predicted"/>
<organism evidence="3 4">
    <name type="scientific">Novosphingobium decolorationis</name>
    <dbReference type="NCBI Taxonomy" id="2698673"/>
    <lineage>
        <taxon>Bacteria</taxon>
        <taxon>Pseudomonadati</taxon>
        <taxon>Pseudomonadota</taxon>
        <taxon>Alphaproteobacteria</taxon>
        <taxon>Sphingomonadales</taxon>
        <taxon>Sphingomonadaceae</taxon>
        <taxon>Novosphingobium</taxon>
    </lineage>
</organism>
<feature type="signal peptide" evidence="1">
    <location>
        <begin position="1"/>
        <end position="22"/>
    </location>
</feature>